<dbReference type="SUPFAM" id="SSF51161">
    <property type="entry name" value="Trimeric LpxA-like enzymes"/>
    <property type="match status" value="1"/>
</dbReference>
<reference evidence="5 6" key="1">
    <citation type="submission" date="2016-09" db="EMBL/GenBank/DDBJ databases">
        <title>The complete genome sequences of Rhizobium gallicum, symbiovars gallicum and phaseoli, symbionts associated to common bean (Phaseolus vulgaris).</title>
        <authorList>
            <person name="Bustos P."/>
            <person name="Santamaria R.I."/>
            <person name="Perez-Carrascal O.M."/>
            <person name="Juarez S."/>
            <person name="Lozano L."/>
            <person name="Martinez-Flores I."/>
            <person name="Martinez-Romero E."/>
            <person name="Cevallos M."/>
            <person name="Romero D."/>
            <person name="Davila G."/>
            <person name="Gonzalez V."/>
        </authorList>
    </citation>
    <scope>NUCLEOTIDE SEQUENCE [LARGE SCALE GENOMIC DNA]</scope>
    <source>
        <strain evidence="5 6">8C-3</strain>
    </source>
</reference>
<dbReference type="EMBL" id="CP017241">
    <property type="protein sequence ID" value="APO75902.1"/>
    <property type="molecule type" value="Genomic_DNA"/>
</dbReference>
<proteinExistence type="inferred from homology"/>
<gene>
    <name evidence="5" type="ORF">AM571_CH03101</name>
</gene>
<keyword evidence="2 5" id="KW-0808">Transferase</keyword>
<evidence type="ECO:0000256" key="2">
    <source>
        <dbReference type="ARBA" id="ARBA00022679"/>
    </source>
</evidence>
<dbReference type="Proteomes" id="UP000185109">
    <property type="component" value="Chromosome"/>
</dbReference>
<organism evidence="5 6">
    <name type="scientific">Rhizobium etli 8C-3</name>
    <dbReference type="NCBI Taxonomy" id="538025"/>
    <lineage>
        <taxon>Bacteria</taxon>
        <taxon>Pseudomonadati</taxon>
        <taxon>Pseudomonadota</taxon>
        <taxon>Alphaproteobacteria</taxon>
        <taxon>Hyphomicrobiales</taxon>
        <taxon>Rhizobiaceae</taxon>
        <taxon>Rhizobium/Agrobacterium group</taxon>
        <taxon>Rhizobium</taxon>
    </lineage>
</organism>
<keyword evidence="3" id="KW-0677">Repeat</keyword>
<dbReference type="Pfam" id="PF00132">
    <property type="entry name" value="Hexapep"/>
    <property type="match status" value="1"/>
</dbReference>
<dbReference type="PROSITE" id="PS00101">
    <property type="entry name" value="HEXAPEP_TRANSFERASES"/>
    <property type="match status" value="1"/>
</dbReference>
<evidence type="ECO:0000313" key="6">
    <source>
        <dbReference type="Proteomes" id="UP000185109"/>
    </source>
</evidence>
<dbReference type="Gene3D" id="2.160.10.10">
    <property type="entry name" value="Hexapeptide repeat proteins"/>
    <property type="match status" value="1"/>
</dbReference>
<dbReference type="InterPro" id="IPR050179">
    <property type="entry name" value="Trans_hexapeptide_repeat"/>
</dbReference>
<comment type="similarity">
    <text evidence="1">Belongs to the transferase hexapeptide repeat family.</text>
</comment>
<dbReference type="CDD" id="cd03349">
    <property type="entry name" value="LbH_XAT"/>
    <property type="match status" value="1"/>
</dbReference>
<dbReference type="InterPro" id="IPR001451">
    <property type="entry name" value="Hexapep"/>
</dbReference>
<dbReference type="GO" id="GO:0016746">
    <property type="term" value="F:acyltransferase activity"/>
    <property type="evidence" value="ECO:0007669"/>
    <property type="project" value="UniProtKB-KW"/>
</dbReference>
<evidence type="ECO:0000256" key="1">
    <source>
        <dbReference type="ARBA" id="ARBA00007274"/>
    </source>
</evidence>
<sequence length="256" mass="28276">MTEAGKETVRLVGDVKLRFGCSKIVVEEPVEIRAGSYDIRRIGAYTFLGGENSVIRHVESIGRFCMIGPGAQFGIPQHPGDHLSAHIIFEYNAINTFPSEQVRRYWDRNESLAAAAQAKWIASKNLHRISIGNDVWIGRGVTIMRGCRIGDGAIIAASSVVTKDVEPYSIVGGVPAKVLRWRFDELQRFDLQRLEWWKYDLSVMDGVDVADIAAGIAKIKANIQAGVRPYSPKLSALRGATPRVTDFLEHAAVLES</sequence>
<keyword evidence="4" id="KW-0012">Acyltransferase</keyword>
<dbReference type="InterPro" id="IPR018357">
    <property type="entry name" value="Hexapep_transf_CS"/>
</dbReference>
<evidence type="ECO:0000256" key="4">
    <source>
        <dbReference type="ARBA" id="ARBA00023315"/>
    </source>
</evidence>
<evidence type="ECO:0000256" key="3">
    <source>
        <dbReference type="ARBA" id="ARBA00022737"/>
    </source>
</evidence>
<dbReference type="InterPro" id="IPR011004">
    <property type="entry name" value="Trimer_LpxA-like_sf"/>
</dbReference>
<protein>
    <submittedName>
        <fullName evidence="5">O-acetyltransferase LpxA-like protein</fullName>
    </submittedName>
</protein>
<evidence type="ECO:0000313" key="5">
    <source>
        <dbReference type="EMBL" id="APO75902.1"/>
    </source>
</evidence>
<name>A0A1L5P726_RHIET</name>
<dbReference type="PANTHER" id="PTHR43300">
    <property type="entry name" value="ACETYLTRANSFERASE"/>
    <property type="match status" value="1"/>
</dbReference>
<dbReference type="AlphaFoldDB" id="A0A1L5P726"/>
<accession>A0A1L5P726</accession>